<dbReference type="PANTHER" id="PTHR43214:SF24">
    <property type="entry name" value="TRANSCRIPTIONAL REGULATORY PROTEIN NARL-RELATED"/>
    <property type="match status" value="1"/>
</dbReference>
<dbReference type="InterPro" id="IPR001789">
    <property type="entry name" value="Sig_transdc_resp-reg_receiver"/>
</dbReference>
<dbReference type="GeneID" id="303303495"/>
<dbReference type="PRINTS" id="PR00038">
    <property type="entry name" value="HTHLUXR"/>
</dbReference>
<gene>
    <name evidence="8" type="ORF">GCM10007173_11110</name>
</gene>
<keyword evidence="9" id="KW-1185">Reference proteome</keyword>
<feature type="modified residue" description="4-aspartylphosphate" evidence="5">
    <location>
        <position position="55"/>
    </location>
</feature>
<evidence type="ECO:0000256" key="3">
    <source>
        <dbReference type="ARBA" id="ARBA00023125"/>
    </source>
</evidence>
<dbReference type="CDD" id="cd17535">
    <property type="entry name" value="REC_NarL-like"/>
    <property type="match status" value="1"/>
</dbReference>
<sequence>MSLKVLIVDDHSTVRMGIRMILEADPELEVVGEAADGRQAVSMTRALRPDVVLMDLRMPVLDGVAATGQITDAQLSRVLVLTTFDDDDYLFGALQAGAHGFLLKSSTPTQILAGVKTAASGNSVLDPAVTARVVAQAMSALSEATPPASALPETLTGREIQVLQGLGQGLSNPQIAQDLGIGETTVKTHVSRVMAKLGVASRLQAAKIAFTHWG</sequence>
<dbReference type="PROSITE" id="PS50043">
    <property type="entry name" value="HTH_LUXR_2"/>
    <property type="match status" value="1"/>
</dbReference>
<accession>A0ABQ2DDL5</accession>
<dbReference type="SMART" id="SM00421">
    <property type="entry name" value="HTH_LUXR"/>
    <property type="match status" value="1"/>
</dbReference>
<dbReference type="InterPro" id="IPR016032">
    <property type="entry name" value="Sig_transdc_resp-reg_C-effctor"/>
</dbReference>
<organism evidence="8 9">
    <name type="scientific">Glutamicibacter ardleyensis</name>
    <dbReference type="NCBI Taxonomy" id="225894"/>
    <lineage>
        <taxon>Bacteria</taxon>
        <taxon>Bacillati</taxon>
        <taxon>Actinomycetota</taxon>
        <taxon>Actinomycetes</taxon>
        <taxon>Micrococcales</taxon>
        <taxon>Micrococcaceae</taxon>
        <taxon>Glutamicibacter</taxon>
    </lineage>
</organism>
<dbReference type="EMBL" id="BMKX01000002">
    <property type="protein sequence ID" value="GGJ54275.1"/>
    <property type="molecule type" value="Genomic_DNA"/>
</dbReference>
<name>A0ABQ2DDL5_9MICC</name>
<keyword evidence="1 5" id="KW-0597">Phosphoprotein</keyword>
<dbReference type="Gene3D" id="3.40.50.2300">
    <property type="match status" value="1"/>
</dbReference>
<dbReference type="SUPFAM" id="SSF52172">
    <property type="entry name" value="CheY-like"/>
    <property type="match status" value="1"/>
</dbReference>
<keyword evidence="4" id="KW-0804">Transcription</keyword>
<dbReference type="SMART" id="SM00448">
    <property type="entry name" value="REC"/>
    <property type="match status" value="1"/>
</dbReference>
<dbReference type="CDD" id="cd06170">
    <property type="entry name" value="LuxR_C_like"/>
    <property type="match status" value="1"/>
</dbReference>
<proteinExistence type="predicted"/>
<evidence type="ECO:0000256" key="1">
    <source>
        <dbReference type="ARBA" id="ARBA00022553"/>
    </source>
</evidence>
<dbReference type="Pfam" id="PF00196">
    <property type="entry name" value="GerE"/>
    <property type="match status" value="1"/>
</dbReference>
<dbReference type="PANTHER" id="PTHR43214">
    <property type="entry name" value="TWO-COMPONENT RESPONSE REGULATOR"/>
    <property type="match status" value="1"/>
</dbReference>
<keyword evidence="2" id="KW-0805">Transcription regulation</keyword>
<dbReference type="InterPro" id="IPR039420">
    <property type="entry name" value="WalR-like"/>
</dbReference>
<dbReference type="InterPro" id="IPR000792">
    <property type="entry name" value="Tscrpt_reg_LuxR_C"/>
</dbReference>
<evidence type="ECO:0000256" key="2">
    <source>
        <dbReference type="ARBA" id="ARBA00023015"/>
    </source>
</evidence>
<keyword evidence="3 8" id="KW-0238">DNA-binding</keyword>
<dbReference type="RefSeq" id="WP_188684332.1">
    <property type="nucleotide sequence ID" value="NZ_BMKX01000002.1"/>
</dbReference>
<evidence type="ECO:0000256" key="5">
    <source>
        <dbReference type="PROSITE-ProRule" id="PRU00169"/>
    </source>
</evidence>
<dbReference type="InterPro" id="IPR011006">
    <property type="entry name" value="CheY-like_superfamily"/>
</dbReference>
<dbReference type="SUPFAM" id="SSF46894">
    <property type="entry name" value="C-terminal effector domain of the bipartite response regulators"/>
    <property type="match status" value="1"/>
</dbReference>
<dbReference type="Pfam" id="PF00072">
    <property type="entry name" value="Response_reg"/>
    <property type="match status" value="1"/>
</dbReference>
<evidence type="ECO:0000313" key="8">
    <source>
        <dbReference type="EMBL" id="GGJ54275.1"/>
    </source>
</evidence>
<dbReference type="Proteomes" id="UP000606115">
    <property type="component" value="Unassembled WGS sequence"/>
</dbReference>
<feature type="domain" description="Response regulatory" evidence="7">
    <location>
        <begin position="4"/>
        <end position="119"/>
    </location>
</feature>
<protein>
    <submittedName>
        <fullName evidence="8">DNA-binding response regulator</fullName>
    </submittedName>
</protein>
<dbReference type="InterPro" id="IPR058245">
    <property type="entry name" value="NreC/VraR/RcsB-like_REC"/>
</dbReference>
<feature type="domain" description="HTH luxR-type" evidence="6">
    <location>
        <begin position="148"/>
        <end position="213"/>
    </location>
</feature>
<comment type="caution">
    <text evidence="8">The sequence shown here is derived from an EMBL/GenBank/DDBJ whole genome shotgun (WGS) entry which is preliminary data.</text>
</comment>
<evidence type="ECO:0000259" key="6">
    <source>
        <dbReference type="PROSITE" id="PS50043"/>
    </source>
</evidence>
<evidence type="ECO:0000256" key="4">
    <source>
        <dbReference type="ARBA" id="ARBA00023163"/>
    </source>
</evidence>
<reference evidence="9" key="1">
    <citation type="journal article" date="2019" name="Int. J. Syst. Evol. Microbiol.">
        <title>The Global Catalogue of Microorganisms (GCM) 10K type strain sequencing project: providing services to taxonomists for standard genome sequencing and annotation.</title>
        <authorList>
            <consortium name="The Broad Institute Genomics Platform"/>
            <consortium name="The Broad Institute Genome Sequencing Center for Infectious Disease"/>
            <person name="Wu L."/>
            <person name="Ma J."/>
        </authorList>
    </citation>
    <scope>NUCLEOTIDE SEQUENCE [LARGE SCALE GENOMIC DNA]</scope>
    <source>
        <strain evidence="9">CGMCC 1.3685</strain>
    </source>
</reference>
<evidence type="ECO:0000313" key="9">
    <source>
        <dbReference type="Proteomes" id="UP000606115"/>
    </source>
</evidence>
<evidence type="ECO:0000259" key="7">
    <source>
        <dbReference type="PROSITE" id="PS50110"/>
    </source>
</evidence>
<dbReference type="GO" id="GO:0003677">
    <property type="term" value="F:DNA binding"/>
    <property type="evidence" value="ECO:0007669"/>
    <property type="project" value="UniProtKB-KW"/>
</dbReference>
<dbReference type="PROSITE" id="PS50110">
    <property type="entry name" value="RESPONSE_REGULATORY"/>
    <property type="match status" value="1"/>
</dbReference>
<dbReference type="PROSITE" id="PS00622">
    <property type="entry name" value="HTH_LUXR_1"/>
    <property type="match status" value="1"/>
</dbReference>